<comment type="similarity">
    <text evidence="2">Belongs to the serine/threonine dehydratase family.</text>
</comment>
<gene>
    <name evidence="6" type="ORF">SAMN07250955_11767</name>
</gene>
<dbReference type="OrthoDB" id="9811476at2"/>
<dbReference type="GO" id="GO:0006565">
    <property type="term" value="P:L-serine catabolic process"/>
    <property type="evidence" value="ECO:0007669"/>
    <property type="project" value="TreeGrafter"/>
</dbReference>
<dbReference type="InterPro" id="IPR000634">
    <property type="entry name" value="Ser/Thr_deHydtase_PyrdxlP-BS"/>
</dbReference>
<dbReference type="GO" id="GO:0009097">
    <property type="term" value="P:isoleucine biosynthetic process"/>
    <property type="evidence" value="ECO:0007669"/>
    <property type="project" value="TreeGrafter"/>
</dbReference>
<evidence type="ECO:0000259" key="5">
    <source>
        <dbReference type="Pfam" id="PF00291"/>
    </source>
</evidence>
<keyword evidence="3" id="KW-0663">Pyridoxal phosphate</keyword>
<reference evidence="6 7" key="1">
    <citation type="submission" date="2017-06" db="EMBL/GenBank/DDBJ databases">
        <authorList>
            <person name="Kim H.J."/>
            <person name="Triplett B.A."/>
        </authorList>
    </citation>
    <scope>NUCLEOTIDE SEQUENCE [LARGE SCALE GENOMIC DNA]</scope>
    <source>
        <strain evidence="6 7">B29T1</strain>
    </source>
</reference>
<evidence type="ECO:0000256" key="4">
    <source>
        <dbReference type="ARBA" id="ARBA00023239"/>
    </source>
</evidence>
<feature type="domain" description="Tryptophan synthase beta chain-like PALP" evidence="5">
    <location>
        <begin position="17"/>
        <end position="305"/>
    </location>
</feature>
<name>A0A212RYP6_9PROT</name>
<keyword evidence="4" id="KW-0456">Lyase</keyword>
<dbReference type="GO" id="GO:0006567">
    <property type="term" value="P:L-threonine catabolic process"/>
    <property type="evidence" value="ECO:0007669"/>
    <property type="project" value="TreeGrafter"/>
</dbReference>
<dbReference type="RefSeq" id="WP_088562814.1">
    <property type="nucleotide sequence ID" value="NZ_FYEH01000017.1"/>
</dbReference>
<dbReference type="InterPro" id="IPR001926">
    <property type="entry name" value="TrpB-like_PALP"/>
</dbReference>
<dbReference type="PANTHER" id="PTHR48078">
    <property type="entry name" value="THREONINE DEHYDRATASE, MITOCHONDRIAL-RELATED"/>
    <property type="match status" value="1"/>
</dbReference>
<evidence type="ECO:0000256" key="2">
    <source>
        <dbReference type="ARBA" id="ARBA00010869"/>
    </source>
</evidence>
<dbReference type="GO" id="GO:0003941">
    <property type="term" value="F:L-serine ammonia-lyase activity"/>
    <property type="evidence" value="ECO:0007669"/>
    <property type="project" value="TreeGrafter"/>
</dbReference>
<protein>
    <submittedName>
        <fullName evidence="6">Threonine dehydratase</fullName>
    </submittedName>
</protein>
<organism evidence="6 7">
    <name type="scientific">Arboricoccus pini</name>
    <dbReference type="NCBI Taxonomy" id="1963835"/>
    <lineage>
        <taxon>Bacteria</taxon>
        <taxon>Pseudomonadati</taxon>
        <taxon>Pseudomonadota</taxon>
        <taxon>Alphaproteobacteria</taxon>
        <taxon>Geminicoccales</taxon>
        <taxon>Geminicoccaceae</taxon>
        <taxon>Arboricoccus</taxon>
    </lineage>
</organism>
<keyword evidence="7" id="KW-1185">Reference proteome</keyword>
<dbReference type="PROSITE" id="PS00165">
    <property type="entry name" value="DEHYDRATASE_SER_THR"/>
    <property type="match status" value="1"/>
</dbReference>
<proteinExistence type="inferred from homology"/>
<dbReference type="InterPro" id="IPR036052">
    <property type="entry name" value="TrpB-like_PALP_sf"/>
</dbReference>
<dbReference type="Pfam" id="PF00291">
    <property type="entry name" value="PALP"/>
    <property type="match status" value="1"/>
</dbReference>
<evidence type="ECO:0000256" key="3">
    <source>
        <dbReference type="ARBA" id="ARBA00022898"/>
    </source>
</evidence>
<dbReference type="SUPFAM" id="SSF53686">
    <property type="entry name" value="Tryptophan synthase beta subunit-like PLP-dependent enzymes"/>
    <property type="match status" value="1"/>
</dbReference>
<dbReference type="Gene3D" id="3.40.50.1100">
    <property type="match status" value="2"/>
</dbReference>
<dbReference type="GO" id="GO:0030170">
    <property type="term" value="F:pyridoxal phosphate binding"/>
    <property type="evidence" value="ECO:0007669"/>
    <property type="project" value="InterPro"/>
</dbReference>
<comment type="cofactor">
    <cofactor evidence="1">
        <name>pyridoxal 5'-phosphate</name>
        <dbReference type="ChEBI" id="CHEBI:597326"/>
    </cofactor>
</comment>
<dbReference type="GO" id="GO:0004794">
    <property type="term" value="F:threonine deaminase activity"/>
    <property type="evidence" value="ECO:0007669"/>
    <property type="project" value="TreeGrafter"/>
</dbReference>
<dbReference type="FunFam" id="3.40.50.1100:FF:000005">
    <property type="entry name" value="Threonine dehydratase catabolic"/>
    <property type="match status" value="1"/>
</dbReference>
<dbReference type="AlphaFoldDB" id="A0A212RYP6"/>
<sequence length="312" mass="32939">MIELADIEAAALRLKGKVRRTPMMRADQLLEVPSDAELWLKLENLQVTGSFKARGATNRLLTTPAESLNRGIVTASGGNHGVAVARAAHLAKVPATIFLPEGVSPLKRAKLEAWGAQVQTVGMVWDEANEASLRFAAEKGAMHFHPFAEPAIVAGQGTVALEVLSEKSDIDTFLIAIGGGGLIAGMATAIKAIRPNARIIGIEPVGSPTLEASRRAGEVVRLPAITTRVPTMACGRTDPRIFEIVQRHVDEIVLLEDEEMAAAANWLWLELGIAADLSGAAAAAALRTGKVKLRASERVCVLICGAGNDAVT</sequence>
<dbReference type="Proteomes" id="UP000197065">
    <property type="component" value="Unassembled WGS sequence"/>
</dbReference>
<dbReference type="EMBL" id="FYEH01000017">
    <property type="protein sequence ID" value="SNB77960.1"/>
    <property type="molecule type" value="Genomic_DNA"/>
</dbReference>
<dbReference type="InterPro" id="IPR050147">
    <property type="entry name" value="Ser/Thr_Dehydratase"/>
</dbReference>
<evidence type="ECO:0000256" key="1">
    <source>
        <dbReference type="ARBA" id="ARBA00001933"/>
    </source>
</evidence>
<evidence type="ECO:0000313" key="7">
    <source>
        <dbReference type="Proteomes" id="UP000197065"/>
    </source>
</evidence>
<dbReference type="PANTHER" id="PTHR48078:SF6">
    <property type="entry name" value="L-THREONINE DEHYDRATASE CATABOLIC TDCB"/>
    <property type="match status" value="1"/>
</dbReference>
<accession>A0A212RYP6</accession>
<evidence type="ECO:0000313" key="6">
    <source>
        <dbReference type="EMBL" id="SNB77960.1"/>
    </source>
</evidence>